<dbReference type="AlphaFoldDB" id="A0A6J4TP50"/>
<organism evidence="2">
    <name type="scientific">uncultured Sphingosinicella sp</name>
    <dbReference type="NCBI Taxonomy" id="478748"/>
    <lineage>
        <taxon>Bacteria</taxon>
        <taxon>Pseudomonadati</taxon>
        <taxon>Pseudomonadota</taxon>
        <taxon>Alphaproteobacteria</taxon>
        <taxon>Sphingomonadales</taxon>
        <taxon>Sphingosinicellaceae</taxon>
        <taxon>Sphingosinicella</taxon>
        <taxon>environmental samples</taxon>
    </lineage>
</organism>
<evidence type="ECO:0000313" key="2">
    <source>
        <dbReference type="EMBL" id="CAA9527322.1"/>
    </source>
</evidence>
<sequence>MGAELYELSDGLSAPAARVGMPLPHTDSSTKALTHFGPTRLAGGGSRS</sequence>
<name>A0A6J4TP50_9SPHN</name>
<reference evidence="2" key="1">
    <citation type="submission" date="2020-02" db="EMBL/GenBank/DDBJ databases">
        <authorList>
            <person name="Meier V. D."/>
        </authorList>
    </citation>
    <scope>NUCLEOTIDE SEQUENCE</scope>
    <source>
        <strain evidence="2">AVDCRST_MAG23</strain>
    </source>
</reference>
<gene>
    <name evidence="2" type="ORF">AVDCRST_MAG23-681</name>
</gene>
<accession>A0A6J4TP50</accession>
<protein>
    <submittedName>
        <fullName evidence="2">Uncharacterized protein</fullName>
    </submittedName>
</protein>
<evidence type="ECO:0000256" key="1">
    <source>
        <dbReference type="SAM" id="MobiDB-lite"/>
    </source>
</evidence>
<dbReference type="EMBL" id="CADCWD010000027">
    <property type="protein sequence ID" value="CAA9527322.1"/>
    <property type="molecule type" value="Genomic_DNA"/>
</dbReference>
<feature type="region of interest" description="Disordered" evidence="1">
    <location>
        <begin position="16"/>
        <end position="48"/>
    </location>
</feature>
<proteinExistence type="predicted"/>